<dbReference type="Proteomes" id="UP000189739">
    <property type="component" value="Unassembled WGS sequence"/>
</dbReference>
<reference evidence="8 9" key="1">
    <citation type="submission" date="2016-07" db="EMBL/GenBank/DDBJ databases">
        <title>Genomic analysis of zinc-resistant bacterium Mucilaginibacter pedocola TBZ30.</title>
        <authorList>
            <person name="Huang J."/>
            <person name="Tang J."/>
        </authorList>
    </citation>
    <scope>NUCLEOTIDE SEQUENCE [LARGE SCALE GENOMIC DNA]</scope>
    <source>
        <strain evidence="8 9">TBZ30</strain>
    </source>
</reference>
<dbReference type="GO" id="GO:0030983">
    <property type="term" value="F:mismatched DNA binding"/>
    <property type="evidence" value="ECO:0007669"/>
    <property type="project" value="InterPro"/>
</dbReference>
<name>A0A1S9PC64_9SPHI</name>
<dbReference type="SMART" id="SM01340">
    <property type="entry name" value="DNA_mis_repair"/>
    <property type="match status" value="1"/>
</dbReference>
<dbReference type="GO" id="GO:0006298">
    <property type="term" value="P:mismatch repair"/>
    <property type="evidence" value="ECO:0007669"/>
    <property type="project" value="UniProtKB-UniRule"/>
</dbReference>
<dbReference type="Gene3D" id="3.30.1370.100">
    <property type="entry name" value="MutL, C-terminal domain, regulatory subdomain"/>
    <property type="match status" value="1"/>
</dbReference>
<evidence type="ECO:0000259" key="7">
    <source>
        <dbReference type="SMART" id="SM01340"/>
    </source>
</evidence>
<dbReference type="STRING" id="1792845.BC343_07630"/>
<dbReference type="InterPro" id="IPR013507">
    <property type="entry name" value="DNA_mismatch_S5_2-like"/>
</dbReference>
<dbReference type="SUPFAM" id="SSF55874">
    <property type="entry name" value="ATPase domain of HSP90 chaperone/DNA topoisomerase II/histidine kinase"/>
    <property type="match status" value="1"/>
</dbReference>
<accession>A0A1S9PC64</accession>
<feature type="domain" description="MutL C-terminal dimerisation" evidence="6">
    <location>
        <begin position="436"/>
        <end position="578"/>
    </location>
</feature>
<dbReference type="Pfam" id="PF08676">
    <property type="entry name" value="MutL_C"/>
    <property type="match status" value="1"/>
</dbReference>
<evidence type="ECO:0000256" key="3">
    <source>
        <dbReference type="ARBA" id="ARBA00022763"/>
    </source>
</evidence>
<dbReference type="InterPro" id="IPR037198">
    <property type="entry name" value="MutL_C_sf"/>
</dbReference>
<dbReference type="CDD" id="cd00782">
    <property type="entry name" value="MutL_Trans"/>
    <property type="match status" value="1"/>
</dbReference>
<dbReference type="OrthoDB" id="9763467at2"/>
<dbReference type="Pfam" id="PF13589">
    <property type="entry name" value="HATPase_c_3"/>
    <property type="match status" value="1"/>
</dbReference>
<dbReference type="GO" id="GO:0140664">
    <property type="term" value="F:ATP-dependent DNA damage sensor activity"/>
    <property type="evidence" value="ECO:0007669"/>
    <property type="project" value="InterPro"/>
</dbReference>
<organism evidence="8 9">
    <name type="scientific">Mucilaginibacter pedocola</name>
    <dbReference type="NCBI Taxonomy" id="1792845"/>
    <lineage>
        <taxon>Bacteria</taxon>
        <taxon>Pseudomonadati</taxon>
        <taxon>Bacteroidota</taxon>
        <taxon>Sphingobacteriia</taxon>
        <taxon>Sphingobacteriales</taxon>
        <taxon>Sphingobacteriaceae</taxon>
        <taxon>Mucilaginibacter</taxon>
    </lineage>
</organism>
<evidence type="ECO:0000256" key="2">
    <source>
        <dbReference type="ARBA" id="ARBA00021975"/>
    </source>
</evidence>
<dbReference type="AlphaFoldDB" id="A0A1S9PC64"/>
<dbReference type="FunFam" id="3.30.565.10:FF:000003">
    <property type="entry name" value="DNA mismatch repair endonuclease MutL"/>
    <property type="match status" value="1"/>
</dbReference>
<dbReference type="RefSeq" id="WP_078349227.1">
    <property type="nucleotide sequence ID" value="NZ_MBTF01000023.1"/>
</dbReference>
<dbReference type="HAMAP" id="MF_00149">
    <property type="entry name" value="DNA_mis_repair"/>
    <property type="match status" value="1"/>
</dbReference>
<evidence type="ECO:0000313" key="8">
    <source>
        <dbReference type="EMBL" id="OOQ58529.1"/>
    </source>
</evidence>
<dbReference type="InterPro" id="IPR038973">
    <property type="entry name" value="MutL/Mlh/Pms-like"/>
</dbReference>
<sequence length="620" mass="70157">MPDIIQLLPDSVANQIAAGEVVQRPASAVKELIENAIDAGADKIQLILKDAGKGLIQVIDNGCGMSVTDARMCFERHATSKIRKADDLFAIRTMGFRGEAMASIAAIAQVELKTRRHEDELGTCICIEGSEVIKQEPCSAVAGTSISIKNLFYNTPARRNFLKSNPVEMRHIIDEFQRVALANPQVFLTLHHDGQEVYHLPAASLKQRIVHLLGNNYNQRLVPVEEDTTIIKLHGYVGKPEFARKTRGEQFFFVNNRFIKDAYLNHAVLTAFEELLPDDTYPLYVLYIDIDPSKIDINVHPTKTEIKYQDEKAIYAIIRSAVKRSLGKYNITPTLDFDQENSIGHLITQKPFEEIVQPTIAFNPDFNPFAAEKRPEREIPFLRDSHSSSSPRTAIPKNWDTLYEIARKEESLQQQMHVEPVTQINEQEVTKGGDKQFFQVHNRFILSQIKSGFMLINQQAAHERILYERYLQQLDNHSGVSQQSLFPQSVTLNSSDFELLRELLPDIRALGFDIREFGKNTVVVEGVPADITNANEHELLEHLLEGFKNNLAILKVDKRDNLARSLARNAAIKTGTKLSMEEMNQLIDQLFACEMPNLALNGKPVITTFTLNELAERFDK</sequence>
<dbReference type="GO" id="GO:0032300">
    <property type="term" value="C:mismatch repair complex"/>
    <property type="evidence" value="ECO:0007669"/>
    <property type="project" value="InterPro"/>
</dbReference>
<dbReference type="GO" id="GO:0016887">
    <property type="term" value="F:ATP hydrolysis activity"/>
    <property type="evidence" value="ECO:0007669"/>
    <property type="project" value="InterPro"/>
</dbReference>
<dbReference type="InterPro" id="IPR042121">
    <property type="entry name" value="MutL_C_regsub"/>
</dbReference>
<comment type="similarity">
    <text evidence="1 5">Belongs to the DNA mismatch repair MutL/HexB family.</text>
</comment>
<dbReference type="InterPro" id="IPR014721">
    <property type="entry name" value="Ribsml_uS5_D2-typ_fold_subgr"/>
</dbReference>
<dbReference type="Gene3D" id="3.30.230.10">
    <property type="match status" value="1"/>
</dbReference>
<evidence type="ECO:0000313" key="9">
    <source>
        <dbReference type="Proteomes" id="UP000189739"/>
    </source>
</evidence>
<evidence type="ECO:0000256" key="5">
    <source>
        <dbReference type="HAMAP-Rule" id="MF_00149"/>
    </source>
</evidence>
<dbReference type="Pfam" id="PF01119">
    <property type="entry name" value="DNA_mis_repair"/>
    <property type="match status" value="1"/>
</dbReference>
<gene>
    <name evidence="5" type="primary">mutL</name>
    <name evidence="8" type="ORF">BC343_07630</name>
</gene>
<dbReference type="PANTHER" id="PTHR10073">
    <property type="entry name" value="DNA MISMATCH REPAIR PROTEIN MLH, PMS, MUTL"/>
    <property type="match status" value="1"/>
</dbReference>
<dbReference type="SUPFAM" id="SSF54211">
    <property type="entry name" value="Ribosomal protein S5 domain 2-like"/>
    <property type="match status" value="1"/>
</dbReference>
<dbReference type="InterPro" id="IPR036890">
    <property type="entry name" value="HATPase_C_sf"/>
</dbReference>
<dbReference type="GO" id="GO:0005524">
    <property type="term" value="F:ATP binding"/>
    <property type="evidence" value="ECO:0007669"/>
    <property type="project" value="InterPro"/>
</dbReference>
<dbReference type="InterPro" id="IPR020568">
    <property type="entry name" value="Ribosomal_Su5_D2-typ_SF"/>
</dbReference>
<comment type="caution">
    <text evidence="8">The sequence shown here is derived from an EMBL/GenBank/DDBJ whole genome shotgun (WGS) entry which is preliminary data.</text>
</comment>
<dbReference type="PANTHER" id="PTHR10073:SF12">
    <property type="entry name" value="DNA MISMATCH REPAIR PROTEIN MLH1"/>
    <property type="match status" value="1"/>
</dbReference>
<dbReference type="EMBL" id="MBTF01000023">
    <property type="protein sequence ID" value="OOQ58529.1"/>
    <property type="molecule type" value="Genomic_DNA"/>
</dbReference>
<dbReference type="InterPro" id="IPR014790">
    <property type="entry name" value="MutL_C"/>
</dbReference>
<comment type="function">
    <text evidence="5">This protein is involved in the repair of mismatches in DNA. It is required for dam-dependent methyl-directed DNA mismatch repair. May act as a 'molecular matchmaker', a protein that promotes the formation of a stable complex between two or more DNA-binding proteins in an ATP-dependent manner without itself being part of a final effector complex.</text>
</comment>
<dbReference type="NCBIfam" id="TIGR00585">
    <property type="entry name" value="mutl"/>
    <property type="match status" value="1"/>
</dbReference>
<proteinExistence type="inferred from homology"/>
<dbReference type="InterPro" id="IPR042120">
    <property type="entry name" value="MutL_C_dimsub"/>
</dbReference>
<keyword evidence="3 5" id="KW-0227">DNA damage</keyword>
<keyword evidence="9" id="KW-1185">Reference proteome</keyword>
<evidence type="ECO:0000256" key="1">
    <source>
        <dbReference type="ARBA" id="ARBA00006082"/>
    </source>
</evidence>
<keyword evidence="4 5" id="KW-0234">DNA repair</keyword>
<evidence type="ECO:0000256" key="4">
    <source>
        <dbReference type="ARBA" id="ARBA00023204"/>
    </source>
</evidence>
<dbReference type="CDD" id="cd16926">
    <property type="entry name" value="HATPase_MutL-MLH-PMS-like"/>
    <property type="match status" value="1"/>
</dbReference>
<protein>
    <recommendedName>
        <fullName evidence="2 5">DNA mismatch repair protein MutL</fullName>
    </recommendedName>
</protein>
<dbReference type="Gene3D" id="3.30.1540.20">
    <property type="entry name" value="MutL, C-terminal domain, dimerisation subdomain"/>
    <property type="match status" value="1"/>
</dbReference>
<feature type="domain" description="DNA mismatch repair protein S5" evidence="7">
    <location>
        <begin position="209"/>
        <end position="327"/>
    </location>
</feature>
<dbReference type="InterPro" id="IPR020667">
    <property type="entry name" value="DNA_mismatch_repair_MutL"/>
</dbReference>
<dbReference type="InterPro" id="IPR002099">
    <property type="entry name" value="MutL/Mlh/PMS"/>
</dbReference>
<dbReference type="SMART" id="SM00853">
    <property type="entry name" value="MutL_C"/>
    <property type="match status" value="1"/>
</dbReference>
<evidence type="ECO:0000259" key="6">
    <source>
        <dbReference type="SMART" id="SM00853"/>
    </source>
</evidence>
<dbReference type="SUPFAM" id="SSF118116">
    <property type="entry name" value="DNA mismatch repair protein MutL"/>
    <property type="match status" value="1"/>
</dbReference>
<dbReference type="Gene3D" id="3.30.565.10">
    <property type="entry name" value="Histidine kinase-like ATPase, C-terminal domain"/>
    <property type="match status" value="1"/>
</dbReference>